<organism evidence="2 3">
    <name type="scientific">Streptomyces nanshensis</name>
    <dbReference type="NCBI Taxonomy" id="518642"/>
    <lineage>
        <taxon>Bacteria</taxon>
        <taxon>Bacillati</taxon>
        <taxon>Actinomycetota</taxon>
        <taxon>Actinomycetes</taxon>
        <taxon>Kitasatosporales</taxon>
        <taxon>Streptomycetaceae</taxon>
        <taxon>Streptomyces</taxon>
    </lineage>
</organism>
<dbReference type="Proteomes" id="UP000176005">
    <property type="component" value="Unassembled WGS sequence"/>
</dbReference>
<keyword evidence="3" id="KW-1185">Reference proteome</keyword>
<name>A0A1E7KWH0_9ACTN</name>
<feature type="non-terminal residue" evidence="2">
    <location>
        <position position="203"/>
    </location>
</feature>
<evidence type="ECO:0000313" key="2">
    <source>
        <dbReference type="EMBL" id="OEV08173.1"/>
    </source>
</evidence>
<proteinExistence type="predicted"/>
<protein>
    <submittedName>
        <fullName evidence="2">Uncharacterized protein</fullName>
    </submittedName>
</protein>
<comment type="caution">
    <text evidence="2">The sequence shown here is derived from an EMBL/GenBank/DDBJ whole genome shotgun (WGS) entry which is preliminary data.</text>
</comment>
<sequence length="203" mass="21208">MGIAPEDGPTGSAGSAGSTGSAGNSRAAAPAGDDRTGPADDWTDLGELAREPRVLDALLEAEGARCAGNSATGIRPDVVASRMLHRILWATCLLLSGPWYLERRVPRLGPSDVRIGRRDEALQIVVPGGFACLPDDPAASLAGAHVLPDEEALRQELRTAAADQARPLIAALAQRARRGPRALWGMVEDDLVSGIWHLGRATG</sequence>
<feature type="compositionally biased region" description="Low complexity" evidence="1">
    <location>
        <begin position="12"/>
        <end position="29"/>
    </location>
</feature>
<feature type="region of interest" description="Disordered" evidence="1">
    <location>
        <begin position="1"/>
        <end position="45"/>
    </location>
</feature>
<evidence type="ECO:0000313" key="3">
    <source>
        <dbReference type="Proteomes" id="UP000176005"/>
    </source>
</evidence>
<reference evidence="2 3" key="1">
    <citation type="journal article" date="2016" name="Front. Microbiol.">
        <title>Comparative Genomics Analysis of Streptomyces Species Reveals Their Adaptation to the Marine Environment and Their Diversity at the Genomic Level.</title>
        <authorList>
            <person name="Tian X."/>
            <person name="Zhang Z."/>
            <person name="Yang T."/>
            <person name="Chen M."/>
            <person name="Li J."/>
            <person name="Chen F."/>
            <person name="Yang J."/>
            <person name="Li W."/>
            <person name="Zhang B."/>
            <person name="Zhang Z."/>
            <person name="Wu J."/>
            <person name="Zhang C."/>
            <person name="Long L."/>
            <person name="Xiao J."/>
        </authorList>
    </citation>
    <scope>NUCLEOTIDE SEQUENCE [LARGE SCALE GENOMIC DNA]</scope>
    <source>
        <strain evidence="2 3">SCSIO 10429</strain>
    </source>
</reference>
<evidence type="ECO:0000256" key="1">
    <source>
        <dbReference type="SAM" id="MobiDB-lite"/>
    </source>
</evidence>
<gene>
    <name evidence="2" type="ORF">AN218_27380</name>
</gene>
<dbReference type="EMBL" id="LJGW01000433">
    <property type="protein sequence ID" value="OEV08173.1"/>
    <property type="molecule type" value="Genomic_DNA"/>
</dbReference>
<accession>A0A1E7KWH0</accession>
<dbReference type="AlphaFoldDB" id="A0A1E7KWH0"/>